<dbReference type="Pfam" id="PF09331">
    <property type="entry name" value="DUF1985"/>
    <property type="match status" value="1"/>
</dbReference>
<dbReference type="PANTHER" id="PTHR48449">
    <property type="entry name" value="DUF1985 DOMAIN-CONTAINING PROTEIN"/>
    <property type="match status" value="1"/>
</dbReference>
<organism evidence="2 3">
    <name type="scientific">Artemisia annua</name>
    <name type="common">Sweet wormwood</name>
    <dbReference type="NCBI Taxonomy" id="35608"/>
    <lineage>
        <taxon>Eukaryota</taxon>
        <taxon>Viridiplantae</taxon>
        <taxon>Streptophyta</taxon>
        <taxon>Embryophyta</taxon>
        <taxon>Tracheophyta</taxon>
        <taxon>Spermatophyta</taxon>
        <taxon>Magnoliopsida</taxon>
        <taxon>eudicotyledons</taxon>
        <taxon>Gunneridae</taxon>
        <taxon>Pentapetalae</taxon>
        <taxon>asterids</taxon>
        <taxon>campanulids</taxon>
        <taxon>Asterales</taxon>
        <taxon>Asteraceae</taxon>
        <taxon>Asteroideae</taxon>
        <taxon>Anthemideae</taxon>
        <taxon>Artemisiinae</taxon>
        <taxon>Artemisia</taxon>
    </lineage>
</organism>
<dbReference type="PANTHER" id="PTHR48449:SF1">
    <property type="entry name" value="DUF1985 DOMAIN-CONTAINING PROTEIN"/>
    <property type="match status" value="1"/>
</dbReference>
<evidence type="ECO:0000313" key="3">
    <source>
        <dbReference type="Proteomes" id="UP000245207"/>
    </source>
</evidence>
<keyword evidence="3" id="KW-1185">Reference proteome</keyword>
<dbReference type="InterPro" id="IPR015410">
    <property type="entry name" value="DUF1985"/>
</dbReference>
<dbReference type="OrthoDB" id="1930729at2759"/>
<protein>
    <submittedName>
        <fullName evidence="2">Phospholipase-like, Aminotransferase-like mobile domain protein</fullName>
    </submittedName>
</protein>
<sequence length="483" mass="56833">MWFNVDYEARTIITSKLNYFWLINQKLDAKRQNLFRSSCFGKWLDLLNVEHEPHLIDYMLRKQHTVDESHYDMPLIYYLDGHTLHFGRPEFCLITGFRFGTVNFGLYSSGDLIFRNRVFPDKQGLIVTNLDLIGVIEDEEQFLKLSDADAIRISLLLVLEVIFMGRLLTCQVDDTLMRLVENLEDWNAFPWGEHILSHLYEQQHDAMDKHTDNHLLELKKSPKCVPTYTLSGFIWILESFERCERWWSKDPNVIPRAIAWSRKSIFKRSDRSYLFAKESSARSDLRPNTSEYHSSWWIHSQEYFVTYVSKPAVTSNLSLYDAYLKRLAKARKRAIESFKINSTQCTTLSSSTTKRLKDRVIADLNRQVLKLETIIQVIARDRACGGQEKLDIQSHFPNMRSEFCDSLNTIYLKLIDLRDSDEELAQGQKVKNNGVNHFRHILTLHPNFVPGLFPVHCYNTCMTFCHKNDWLMNFHIFRYVNIS</sequence>
<proteinExistence type="predicted"/>
<keyword evidence="2" id="KW-0808">Transferase</keyword>
<keyword evidence="2" id="KW-0032">Aminotransferase</keyword>
<evidence type="ECO:0000259" key="1">
    <source>
        <dbReference type="Pfam" id="PF09331"/>
    </source>
</evidence>
<feature type="domain" description="DUF1985" evidence="1">
    <location>
        <begin position="76"/>
        <end position="197"/>
    </location>
</feature>
<accession>A0A2U1KY51</accession>
<evidence type="ECO:0000313" key="2">
    <source>
        <dbReference type="EMBL" id="PWA41695.1"/>
    </source>
</evidence>
<comment type="caution">
    <text evidence="2">The sequence shown here is derived from an EMBL/GenBank/DDBJ whole genome shotgun (WGS) entry which is preliminary data.</text>
</comment>
<dbReference type="AlphaFoldDB" id="A0A2U1KY51"/>
<dbReference type="EMBL" id="PKPP01012903">
    <property type="protein sequence ID" value="PWA41695.1"/>
    <property type="molecule type" value="Genomic_DNA"/>
</dbReference>
<reference evidence="2 3" key="1">
    <citation type="journal article" date="2018" name="Mol. Plant">
        <title>The genome of Artemisia annua provides insight into the evolution of Asteraceae family and artemisinin biosynthesis.</title>
        <authorList>
            <person name="Shen Q."/>
            <person name="Zhang L."/>
            <person name="Liao Z."/>
            <person name="Wang S."/>
            <person name="Yan T."/>
            <person name="Shi P."/>
            <person name="Liu M."/>
            <person name="Fu X."/>
            <person name="Pan Q."/>
            <person name="Wang Y."/>
            <person name="Lv Z."/>
            <person name="Lu X."/>
            <person name="Zhang F."/>
            <person name="Jiang W."/>
            <person name="Ma Y."/>
            <person name="Chen M."/>
            <person name="Hao X."/>
            <person name="Li L."/>
            <person name="Tang Y."/>
            <person name="Lv G."/>
            <person name="Zhou Y."/>
            <person name="Sun X."/>
            <person name="Brodelius P.E."/>
            <person name="Rose J.K.C."/>
            <person name="Tang K."/>
        </authorList>
    </citation>
    <scope>NUCLEOTIDE SEQUENCE [LARGE SCALE GENOMIC DNA]</scope>
    <source>
        <strain evidence="3">cv. Huhao1</strain>
        <tissue evidence="2">Leaf</tissue>
    </source>
</reference>
<dbReference type="GO" id="GO:0008483">
    <property type="term" value="F:transaminase activity"/>
    <property type="evidence" value="ECO:0007669"/>
    <property type="project" value="UniProtKB-KW"/>
</dbReference>
<dbReference type="Proteomes" id="UP000245207">
    <property type="component" value="Unassembled WGS sequence"/>
</dbReference>
<name>A0A2U1KY51_ARTAN</name>
<gene>
    <name evidence="2" type="ORF">CTI12_AA551670</name>
</gene>